<keyword evidence="3" id="KW-1185">Reference proteome</keyword>
<dbReference type="PANTHER" id="PTHR47163">
    <property type="entry name" value="DDE_TNP_IS1595 DOMAIN-CONTAINING PROTEIN"/>
    <property type="match status" value="1"/>
</dbReference>
<reference evidence="4" key="1">
    <citation type="submission" date="2017-02" db="UniProtKB">
        <authorList>
            <consortium name="WormBaseParasite"/>
        </authorList>
    </citation>
    <scope>IDENTIFICATION</scope>
</reference>
<dbReference type="STRING" id="27835.A0A0N4YKJ3"/>
<dbReference type="InterPro" id="IPR024445">
    <property type="entry name" value="Tnp_ISXO2-like"/>
</dbReference>
<evidence type="ECO:0000313" key="2">
    <source>
        <dbReference type="EMBL" id="VDL81224.1"/>
    </source>
</evidence>
<evidence type="ECO:0000313" key="4">
    <source>
        <dbReference type="WBParaSite" id="NBR_0001756601-mRNA-1"/>
    </source>
</evidence>
<organism evidence="4">
    <name type="scientific">Nippostrongylus brasiliensis</name>
    <name type="common">Rat hookworm</name>
    <dbReference type="NCBI Taxonomy" id="27835"/>
    <lineage>
        <taxon>Eukaryota</taxon>
        <taxon>Metazoa</taxon>
        <taxon>Ecdysozoa</taxon>
        <taxon>Nematoda</taxon>
        <taxon>Chromadorea</taxon>
        <taxon>Rhabditida</taxon>
        <taxon>Rhabditina</taxon>
        <taxon>Rhabditomorpha</taxon>
        <taxon>Strongyloidea</taxon>
        <taxon>Heligmosomidae</taxon>
        <taxon>Nippostrongylus</taxon>
    </lineage>
</organism>
<protein>
    <submittedName>
        <fullName evidence="4">DDE_Tnp_IS1595 domain-containing protein</fullName>
    </submittedName>
</protein>
<proteinExistence type="predicted"/>
<feature type="domain" description="ISXO2-like transposase" evidence="1">
    <location>
        <begin position="54"/>
        <end position="203"/>
    </location>
</feature>
<dbReference type="Pfam" id="PF12762">
    <property type="entry name" value="DDE_Tnp_IS1595"/>
    <property type="match status" value="1"/>
</dbReference>
<accession>A0A0N4YKJ3</accession>
<dbReference type="EMBL" id="UYSL01022839">
    <property type="protein sequence ID" value="VDL81224.1"/>
    <property type="molecule type" value="Genomic_DNA"/>
</dbReference>
<dbReference type="AlphaFoldDB" id="A0A0N4YKJ3"/>
<dbReference type="WBParaSite" id="NBR_0001756601-mRNA-1">
    <property type="protein sequence ID" value="NBR_0001756601-mRNA-1"/>
    <property type="gene ID" value="NBR_0001756601"/>
</dbReference>
<sequence length="214" mass="25177">MFEEHGTTCDTLLPQMQLLNDDQSYGKQMEDIGSVATKEYELGISHGSVVYWERFRDVDETLVTKRKYNRGRWTRQHQWLFGGYERGSGNSFLVLVRRRDARTLLKLITKYIRPGTTIISDSWRAYNGISSLPQGYLHLTVNHRMNFVDLNSGAHTQNIECHWQKFKALAKRKYGINSRRYVDYLSEFLWKKRFGGRDEAMFNFWDQIAALCPC</sequence>
<dbReference type="OMA" id="HNETHRN"/>
<name>A0A0N4YKJ3_NIPBR</name>
<evidence type="ECO:0000313" key="3">
    <source>
        <dbReference type="Proteomes" id="UP000271162"/>
    </source>
</evidence>
<dbReference type="PANTHER" id="PTHR47163:SF2">
    <property type="entry name" value="SI:DKEY-17M8.2"/>
    <property type="match status" value="1"/>
</dbReference>
<reference evidence="2 3" key="2">
    <citation type="submission" date="2018-11" db="EMBL/GenBank/DDBJ databases">
        <authorList>
            <consortium name="Pathogen Informatics"/>
        </authorList>
    </citation>
    <scope>NUCLEOTIDE SEQUENCE [LARGE SCALE GENOMIC DNA]</scope>
</reference>
<dbReference type="SMART" id="SM01126">
    <property type="entry name" value="DDE_Tnp_IS1595"/>
    <property type="match status" value="1"/>
</dbReference>
<evidence type="ECO:0000259" key="1">
    <source>
        <dbReference type="SMART" id="SM01126"/>
    </source>
</evidence>
<dbReference type="InterPro" id="IPR053164">
    <property type="entry name" value="IS1016-like_transposase"/>
</dbReference>
<dbReference type="Proteomes" id="UP000271162">
    <property type="component" value="Unassembled WGS sequence"/>
</dbReference>
<gene>
    <name evidence="2" type="ORF">NBR_LOCUS17567</name>
</gene>